<sequence length="96" mass="10550">MNRSASLPKAPLQHRWRNWLLTIITLAIIVWSFTGMPSLEIKPNAWVVTKSIAAGLAHPDFSYVWTGDGEDLTSTLLQTLGIAFLGTFISAIISLP</sequence>
<keyword evidence="1" id="KW-0812">Transmembrane</keyword>
<organism evidence="2 3">
    <name type="scientific">Lacticaseibacillus paracasei subsp. paracasei Lpp123</name>
    <dbReference type="NCBI Taxonomy" id="1256201"/>
    <lineage>
        <taxon>Bacteria</taxon>
        <taxon>Bacillati</taxon>
        <taxon>Bacillota</taxon>
        <taxon>Bacilli</taxon>
        <taxon>Lactobacillales</taxon>
        <taxon>Lactobacillaceae</taxon>
        <taxon>Lacticaseibacillus</taxon>
    </lineage>
</organism>
<evidence type="ECO:0000313" key="2">
    <source>
        <dbReference type="EMBL" id="EPC52356.1"/>
    </source>
</evidence>
<dbReference type="EMBL" id="ANJW01000652">
    <property type="protein sequence ID" value="EPC52356.1"/>
    <property type="molecule type" value="Genomic_DNA"/>
</dbReference>
<reference evidence="2 3" key="1">
    <citation type="journal article" date="2013" name="PLoS ONE">
        <title>Lactobacillus paracasei comparative genomics: towards species pan-genome definition and exploitation of diversity.</title>
        <authorList>
            <person name="Smokvina T."/>
            <person name="Wels M."/>
            <person name="Polka J."/>
            <person name="Chervaux C."/>
            <person name="Brisse S."/>
            <person name="Boekhorst J."/>
            <person name="van Hylckama Vlieg J.E."/>
            <person name="Siezen R.J."/>
        </authorList>
    </citation>
    <scope>NUCLEOTIDE SEQUENCE [LARGE SCALE GENOMIC DNA]</scope>
    <source>
        <strain evidence="2 3">Lpp123</strain>
    </source>
</reference>
<dbReference type="Proteomes" id="UP000014316">
    <property type="component" value="Unassembled WGS sequence"/>
</dbReference>
<dbReference type="AlphaFoldDB" id="A0A829GE35"/>
<keyword evidence="1" id="KW-0472">Membrane</keyword>
<evidence type="ECO:0000313" key="3">
    <source>
        <dbReference type="Proteomes" id="UP000014316"/>
    </source>
</evidence>
<name>A0A829GE35_LACPA</name>
<feature type="transmembrane region" description="Helical" evidence="1">
    <location>
        <begin position="20"/>
        <end position="39"/>
    </location>
</feature>
<feature type="transmembrane region" description="Helical" evidence="1">
    <location>
        <begin position="75"/>
        <end position="95"/>
    </location>
</feature>
<keyword evidence="1" id="KW-1133">Transmembrane helix</keyword>
<proteinExistence type="predicted"/>
<feature type="non-terminal residue" evidence="2">
    <location>
        <position position="96"/>
    </location>
</feature>
<gene>
    <name evidence="2" type="ORF">Lpp123_10981</name>
</gene>
<evidence type="ECO:0000256" key="1">
    <source>
        <dbReference type="SAM" id="Phobius"/>
    </source>
</evidence>
<protein>
    <submittedName>
        <fullName evidence="2">ABC-type phosphate/phosphonate transport system, permease component</fullName>
    </submittedName>
</protein>
<comment type="caution">
    <text evidence="2">The sequence shown here is derived from an EMBL/GenBank/DDBJ whole genome shotgun (WGS) entry which is preliminary data.</text>
</comment>
<accession>A0A829GE35</accession>